<organism evidence="1 2">
    <name type="scientific">Candidatus Merdivicinus excrementipullorum</name>
    <dbReference type="NCBI Taxonomy" id="2840867"/>
    <lineage>
        <taxon>Bacteria</taxon>
        <taxon>Bacillati</taxon>
        <taxon>Bacillota</taxon>
        <taxon>Clostridia</taxon>
        <taxon>Eubacteriales</taxon>
        <taxon>Oscillospiraceae</taxon>
        <taxon>Oscillospiraceae incertae sedis</taxon>
        <taxon>Candidatus Merdivicinus</taxon>
    </lineage>
</organism>
<reference evidence="1" key="2">
    <citation type="journal article" date="2021" name="PeerJ">
        <title>Extensive microbial diversity within the chicken gut microbiome revealed by metagenomics and culture.</title>
        <authorList>
            <person name="Gilroy R."/>
            <person name="Ravi A."/>
            <person name="Getino M."/>
            <person name="Pursley I."/>
            <person name="Horton D.L."/>
            <person name="Alikhan N.F."/>
            <person name="Baker D."/>
            <person name="Gharbi K."/>
            <person name="Hall N."/>
            <person name="Watson M."/>
            <person name="Adriaenssens E.M."/>
            <person name="Foster-Nyarko E."/>
            <person name="Jarju S."/>
            <person name="Secka A."/>
            <person name="Antonio M."/>
            <person name="Oren A."/>
            <person name="Chaudhuri R.R."/>
            <person name="La Ragione R."/>
            <person name="Hildebrand F."/>
            <person name="Pallen M.J."/>
        </authorList>
    </citation>
    <scope>NUCLEOTIDE SEQUENCE</scope>
    <source>
        <strain evidence="1">CHK199-13235</strain>
    </source>
</reference>
<dbReference type="PANTHER" id="PTHR47406:SF2">
    <property type="entry name" value="ALPHA GLUCURONIDASE N-TERMINAL DOMAIN-CONTAINING PROTEIN"/>
    <property type="match status" value="1"/>
</dbReference>
<sequence length="538" mass="62527">MNLCKPICIAENKTASVVIVSKEFPRAAAILAKYLNKITDAEFTIQETTTVYPSIVLKCADHGESGFLYRIFDKDIEIEAGNGQAMVYAVYDWLERVAGCRYYSRTYEYIPFDANLTVCFEEYQFSPILQYREIHYRDFFDPEFAEKHKIVPQCKRDENWGFWCHSFGTLCSPEEYFDEHPEYFSLYEGKRVGKNAQLCLSNPDVFDIVLKNLKKHMDENPKAKYWSVSQNDNAAYCQCEKCREMNERDGSPMGSVLNFVNRIAEHFPDKVISTLAYWYTRKAPAITRPAENVHIMLCNIEANRGLPIETDEKSSGSRQELLDWKEICQNVFLWDYCVQFRNLVSPFPNLRVLGPNIRFFVENNVRSLFSQSNREIGGEFHELRGYLLAKLMWDPYINEREVMIDFLNGYYKQAGPVILQYIDLIHDEMEKAGGELNIFGGPLDAKDTYMREDLFRQYEALFGEAISLTQGDADTQFRVKTAALPIYYAGIVLEYGDREEKLRRIEKFAEQARKTGLVMVEEWKITVDKFVTDAMAKI</sequence>
<proteinExistence type="predicted"/>
<evidence type="ECO:0000313" key="2">
    <source>
        <dbReference type="Proteomes" id="UP000824002"/>
    </source>
</evidence>
<protein>
    <submittedName>
        <fullName evidence="1">DUF4838 domain-containing protein</fullName>
    </submittedName>
</protein>
<name>A0A9D1JZW7_9FIRM</name>
<dbReference type="InterPro" id="IPR032287">
    <property type="entry name" value="DUF4838"/>
</dbReference>
<accession>A0A9D1JZW7</accession>
<gene>
    <name evidence="1" type="ORF">IAB51_07795</name>
</gene>
<evidence type="ECO:0000313" key="1">
    <source>
        <dbReference type="EMBL" id="HIS76700.1"/>
    </source>
</evidence>
<comment type="caution">
    <text evidence="1">The sequence shown here is derived from an EMBL/GenBank/DDBJ whole genome shotgun (WGS) entry which is preliminary data.</text>
</comment>
<dbReference type="Proteomes" id="UP000824002">
    <property type="component" value="Unassembled WGS sequence"/>
</dbReference>
<dbReference type="PANTHER" id="PTHR47406">
    <property type="entry name" value="COAGULATION FACTOR 5/8 TYPE, C-TERMINAL"/>
    <property type="match status" value="1"/>
</dbReference>
<dbReference type="Pfam" id="PF16126">
    <property type="entry name" value="DUF4838"/>
    <property type="match status" value="1"/>
</dbReference>
<reference evidence="1" key="1">
    <citation type="submission" date="2020-10" db="EMBL/GenBank/DDBJ databases">
        <authorList>
            <person name="Gilroy R."/>
        </authorList>
    </citation>
    <scope>NUCLEOTIDE SEQUENCE</scope>
    <source>
        <strain evidence="1">CHK199-13235</strain>
    </source>
</reference>
<dbReference type="EMBL" id="DVJP01000050">
    <property type="protein sequence ID" value="HIS76700.1"/>
    <property type="molecule type" value="Genomic_DNA"/>
</dbReference>
<dbReference type="AlphaFoldDB" id="A0A9D1JZW7"/>